<evidence type="ECO:0000313" key="3">
    <source>
        <dbReference type="EMBL" id="KAJ8033428.1"/>
    </source>
</evidence>
<comment type="caution">
    <text evidence="3">The sequence shown here is derived from an EMBL/GenBank/DDBJ whole genome shotgun (WGS) entry which is preliminary data.</text>
</comment>
<dbReference type="PANTHER" id="PTHR19143:SF458">
    <property type="entry name" value="FIBRINOGEN C-TERMINAL DOMAIN-CONTAINING PROTEIN-RELATED"/>
    <property type="match status" value="1"/>
</dbReference>
<dbReference type="GO" id="GO:0005615">
    <property type="term" value="C:extracellular space"/>
    <property type="evidence" value="ECO:0007669"/>
    <property type="project" value="TreeGrafter"/>
</dbReference>
<dbReference type="SMART" id="SM00186">
    <property type="entry name" value="FBG"/>
    <property type="match status" value="2"/>
</dbReference>
<dbReference type="PROSITE" id="PS51406">
    <property type="entry name" value="FIBRINOGEN_C_2"/>
    <property type="match status" value="2"/>
</dbReference>
<keyword evidence="4" id="KW-1185">Reference proteome</keyword>
<dbReference type="OrthoDB" id="9990035at2759"/>
<dbReference type="SUPFAM" id="SSF56496">
    <property type="entry name" value="Fibrinogen C-terminal domain-like"/>
    <property type="match status" value="2"/>
</dbReference>
<dbReference type="InterPro" id="IPR036056">
    <property type="entry name" value="Fibrinogen-like_C"/>
</dbReference>
<dbReference type="AlphaFoldDB" id="A0A9Q1BVI2"/>
<dbReference type="InterPro" id="IPR014716">
    <property type="entry name" value="Fibrinogen_a/b/g_C_1"/>
</dbReference>
<protein>
    <submittedName>
        <fullName evidence="3">Tenascin-R</fullName>
    </submittedName>
</protein>
<dbReference type="CDD" id="cd00087">
    <property type="entry name" value="FReD"/>
    <property type="match status" value="1"/>
</dbReference>
<sequence length="438" mass="50133">MALSSLRYTFTFAGVCLIFLGTASLSTEGTNQFPSSTGIEGQGSSFFVYEKYQYPRDCKEFNDSCSSSASSGVHLIKPDSYNEPFEAYCDNENGAGGWTVILRRFDGSVDFKRNWLESKQGFGFLSTEFWLGNEKLAYLTNQASYELRIDITLENGTSCDVRYDEFRVSDEWSNYTIFTVGSYASDVVCRWRERNNPFECDTIDSSTNFTDCNDVYNSGHTQDGVYCVRPAGWNDLPFKVFCNMSIDGGSWIVFQRRVNGSTDFYRNWNEYKMGFGDIKHEFWLGNEKLHYLTRQATYEYRIDFVYGSLSYYNKYNRFRIDDETNKYTVTEVGSRSGTKGGSLDYTLNVGFSTYDQDNDGRISDCAALHKGAWWYGGDFYLVSAGLCDRWFDGTQYGLCSRANPNGDYNGGNDGTNIFRTHPYTCHITYTEIKIRRIS</sequence>
<gene>
    <name evidence="3" type="ORF">HOLleu_23664</name>
</gene>
<reference evidence="3" key="1">
    <citation type="submission" date="2021-10" db="EMBL/GenBank/DDBJ databases">
        <title>Tropical sea cucumber genome reveals ecological adaptation and Cuvierian tubules defense mechanism.</title>
        <authorList>
            <person name="Chen T."/>
        </authorList>
    </citation>
    <scope>NUCLEOTIDE SEQUENCE</scope>
    <source>
        <strain evidence="3">Nanhai2018</strain>
        <tissue evidence="3">Muscle</tissue>
    </source>
</reference>
<dbReference type="EMBL" id="JAIZAY010000011">
    <property type="protein sequence ID" value="KAJ8033428.1"/>
    <property type="molecule type" value="Genomic_DNA"/>
</dbReference>
<feature type="signal peptide" evidence="1">
    <location>
        <begin position="1"/>
        <end position="24"/>
    </location>
</feature>
<organism evidence="3 4">
    <name type="scientific">Holothuria leucospilota</name>
    <name type="common">Black long sea cucumber</name>
    <name type="synonym">Mertensiothuria leucospilota</name>
    <dbReference type="NCBI Taxonomy" id="206669"/>
    <lineage>
        <taxon>Eukaryota</taxon>
        <taxon>Metazoa</taxon>
        <taxon>Echinodermata</taxon>
        <taxon>Eleutherozoa</taxon>
        <taxon>Echinozoa</taxon>
        <taxon>Holothuroidea</taxon>
        <taxon>Aspidochirotacea</taxon>
        <taxon>Aspidochirotida</taxon>
        <taxon>Holothuriidae</taxon>
        <taxon>Holothuria</taxon>
    </lineage>
</organism>
<proteinExistence type="predicted"/>
<keyword evidence="1" id="KW-0732">Signal</keyword>
<evidence type="ECO:0000259" key="2">
    <source>
        <dbReference type="PROSITE" id="PS51406"/>
    </source>
</evidence>
<dbReference type="Proteomes" id="UP001152320">
    <property type="component" value="Chromosome 11"/>
</dbReference>
<dbReference type="InterPro" id="IPR050373">
    <property type="entry name" value="Fibrinogen_C-term_domain"/>
</dbReference>
<feature type="domain" description="Fibrinogen C-terminal" evidence="2">
    <location>
        <begin position="203"/>
        <end position="438"/>
    </location>
</feature>
<feature type="domain" description="Fibrinogen C-terminal" evidence="2">
    <location>
        <begin position="49"/>
        <end position="185"/>
    </location>
</feature>
<name>A0A9Q1BVI2_HOLLE</name>
<evidence type="ECO:0000313" key="4">
    <source>
        <dbReference type="Proteomes" id="UP001152320"/>
    </source>
</evidence>
<feature type="chain" id="PRO_5040141666" evidence="1">
    <location>
        <begin position="25"/>
        <end position="438"/>
    </location>
</feature>
<accession>A0A9Q1BVI2</accession>
<dbReference type="InterPro" id="IPR002181">
    <property type="entry name" value="Fibrinogen_a/b/g_C_dom"/>
</dbReference>
<dbReference type="PANTHER" id="PTHR19143">
    <property type="entry name" value="FIBRINOGEN/TENASCIN/ANGIOPOEITIN"/>
    <property type="match status" value="1"/>
</dbReference>
<dbReference type="Pfam" id="PF00147">
    <property type="entry name" value="Fibrinogen_C"/>
    <property type="match status" value="2"/>
</dbReference>
<evidence type="ECO:0000256" key="1">
    <source>
        <dbReference type="SAM" id="SignalP"/>
    </source>
</evidence>
<dbReference type="NCBIfam" id="NF040941">
    <property type="entry name" value="GGGWT_bact"/>
    <property type="match status" value="2"/>
</dbReference>
<dbReference type="Gene3D" id="3.90.215.10">
    <property type="entry name" value="Gamma Fibrinogen, chain A, domain 1"/>
    <property type="match status" value="2"/>
</dbReference>